<dbReference type="Pfam" id="PF14854">
    <property type="entry name" value="LURAP"/>
    <property type="match status" value="1"/>
</dbReference>
<dbReference type="GO" id="GO:0043123">
    <property type="term" value="P:positive regulation of canonical NF-kappaB signal transduction"/>
    <property type="evidence" value="ECO:0007669"/>
    <property type="project" value="InterPro"/>
</dbReference>
<feature type="region of interest" description="Disordered" evidence="1">
    <location>
        <begin position="137"/>
        <end position="157"/>
    </location>
</feature>
<dbReference type="InterPro" id="IPR037443">
    <property type="entry name" value="LURAP1"/>
</dbReference>
<dbReference type="RefSeq" id="XP_032821898.1">
    <property type="nucleotide sequence ID" value="XM_032966007.1"/>
</dbReference>
<dbReference type="Proteomes" id="UP001318040">
    <property type="component" value="Chromosome 35"/>
</dbReference>
<sequence length="282" mass="29979">MDEAAPPGVSSQALRELEGRLGRRMPESLARCLPRGEEAPTSNRAAPGDREPPRRDPLAPEERGPRRDPLGAGLPGTSPGRLDELIATLRADMTGLRVLDSRILTQLLAANEGLEALRWLLEERAGLCEEASSQFSGSLYSLPDESQESGSPRDSWACQPGSDLADNLDRISVGSLLDALADDSSCEMSFGSGEQAQWRDAFQQGQRASAVDELSKAPAAGQPGGGGFLCNGDLVTDARPGVVRSDSLAQSDGAAWPKAIDTNFNIRDYRVVGLKCNGNVHS</sequence>
<protein>
    <submittedName>
        <fullName evidence="3">Leucine rich adaptor protein 1</fullName>
    </submittedName>
</protein>
<evidence type="ECO:0000256" key="1">
    <source>
        <dbReference type="SAM" id="MobiDB-lite"/>
    </source>
</evidence>
<dbReference type="PANTHER" id="PTHR33767:SF3">
    <property type="entry name" value="LEUCINE RICH ADAPTOR PROTEIN 1-LIKE"/>
    <property type="match status" value="1"/>
</dbReference>
<name>A0AAJ7TSH6_PETMA</name>
<dbReference type="PANTHER" id="PTHR33767">
    <property type="entry name" value="LEUCINE RICH ADAPTOR PROTEIN 1-LIKE"/>
    <property type="match status" value="1"/>
</dbReference>
<accession>A0AAJ7TSH6</accession>
<feature type="compositionally biased region" description="Basic and acidic residues" evidence="1">
    <location>
        <begin position="47"/>
        <end position="69"/>
    </location>
</feature>
<dbReference type="KEGG" id="pmrn:116948843"/>
<organism evidence="2 3">
    <name type="scientific">Petromyzon marinus</name>
    <name type="common">Sea lamprey</name>
    <dbReference type="NCBI Taxonomy" id="7757"/>
    <lineage>
        <taxon>Eukaryota</taxon>
        <taxon>Metazoa</taxon>
        <taxon>Chordata</taxon>
        <taxon>Craniata</taxon>
        <taxon>Vertebrata</taxon>
        <taxon>Cyclostomata</taxon>
        <taxon>Hyperoartia</taxon>
        <taxon>Petromyzontiformes</taxon>
        <taxon>Petromyzontidae</taxon>
        <taxon>Petromyzon</taxon>
    </lineage>
</organism>
<proteinExistence type="predicted"/>
<dbReference type="CTD" id="541468"/>
<keyword evidence="2" id="KW-1185">Reference proteome</keyword>
<reference evidence="3" key="1">
    <citation type="submission" date="2025-08" db="UniProtKB">
        <authorList>
            <consortium name="RefSeq"/>
        </authorList>
    </citation>
    <scope>IDENTIFICATION</scope>
    <source>
        <tissue evidence="3">Sperm</tissue>
    </source>
</reference>
<evidence type="ECO:0000313" key="3">
    <source>
        <dbReference type="RefSeq" id="XP_032821898.1"/>
    </source>
</evidence>
<dbReference type="InterPro" id="IPR039499">
    <property type="entry name" value="LURA1/LRA25"/>
</dbReference>
<evidence type="ECO:0000313" key="2">
    <source>
        <dbReference type="Proteomes" id="UP001318040"/>
    </source>
</evidence>
<dbReference type="AlphaFoldDB" id="A0AAJ7TSH6"/>
<feature type="compositionally biased region" description="Basic and acidic residues" evidence="1">
    <location>
        <begin position="15"/>
        <end position="26"/>
    </location>
</feature>
<feature type="region of interest" description="Disordered" evidence="1">
    <location>
        <begin position="1"/>
        <end position="80"/>
    </location>
</feature>
<gene>
    <name evidence="3" type="primary">LURAP1</name>
</gene>